<reference evidence="1 2" key="1">
    <citation type="journal article" date="2013" name="BMC Genomics">
        <title>Reconstruction of the lipid metabolism for the microalga Monoraphidium neglectum from its genome sequence reveals characteristics suitable for biofuel production.</title>
        <authorList>
            <person name="Bogen C."/>
            <person name="Al-Dilaimi A."/>
            <person name="Albersmeier A."/>
            <person name="Wichmann J."/>
            <person name="Grundmann M."/>
            <person name="Rupp O."/>
            <person name="Lauersen K.J."/>
            <person name="Blifernez-Klassen O."/>
            <person name="Kalinowski J."/>
            <person name="Goesmann A."/>
            <person name="Mussgnug J.H."/>
            <person name="Kruse O."/>
        </authorList>
    </citation>
    <scope>NUCLEOTIDE SEQUENCE [LARGE SCALE GENOMIC DNA]</scope>
    <source>
        <strain evidence="1 2">SAG 48.87</strain>
    </source>
</reference>
<dbReference type="KEGG" id="mng:MNEG_10365"/>
<gene>
    <name evidence="1" type="ORF">MNEG_10365</name>
</gene>
<dbReference type="RefSeq" id="XP_013896616.1">
    <property type="nucleotide sequence ID" value="XM_014041162.1"/>
</dbReference>
<dbReference type="OrthoDB" id="151325at2759"/>
<evidence type="ECO:0000313" key="2">
    <source>
        <dbReference type="Proteomes" id="UP000054498"/>
    </source>
</evidence>
<name>A0A0D2M9C1_9CHLO</name>
<dbReference type="AlphaFoldDB" id="A0A0D2M9C1"/>
<evidence type="ECO:0000313" key="1">
    <source>
        <dbReference type="EMBL" id="KIY97596.1"/>
    </source>
</evidence>
<accession>A0A0D2M9C1</accession>
<dbReference type="EMBL" id="KK102504">
    <property type="protein sequence ID" value="KIY97596.1"/>
    <property type="molecule type" value="Genomic_DNA"/>
</dbReference>
<dbReference type="Proteomes" id="UP000054498">
    <property type="component" value="Unassembled WGS sequence"/>
</dbReference>
<proteinExistence type="predicted"/>
<keyword evidence="2" id="KW-1185">Reference proteome</keyword>
<protein>
    <submittedName>
        <fullName evidence="1">Uncharacterized protein</fullName>
    </submittedName>
</protein>
<dbReference type="GeneID" id="25727520"/>
<sequence>MMQALFFQVLDYSEAAITTASSTLEFKQTLIDKYSRLETSDAGITIRYMWCMDLAGEINNFMNGLLLFKPMAWAFDTSRLCFTWDQGWGHYVPHLLDHNLKDTTLMDKLLELAVADAKLRPTPTEREVMGKCLEVRATGKLITFGDLPSFPLTAAKGMSAPQPFQRILEFHAKRASAKAREMGWSHEPVGFSAASRYKMRSAVLAWLEDAAAAGAGVAQPPAIVAGALQELV</sequence>
<organism evidence="1 2">
    <name type="scientific">Monoraphidium neglectum</name>
    <dbReference type="NCBI Taxonomy" id="145388"/>
    <lineage>
        <taxon>Eukaryota</taxon>
        <taxon>Viridiplantae</taxon>
        <taxon>Chlorophyta</taxon>
        <taxon>core chlorophytes</taxon>
        <taxon>Chlorophyceae</taxon>
        <taxon>CS clade</taxon>
        <taxon>Sphaeropleales</taxon>
        <taxon>Selenastraceae</taxon>
        <taxon>Monoraphidium</taxon>
    </lineage>
</organism>